<feature type="domain" description="Reverse transcriptase Ty1/copia-type" evidence="2">
    <location>
        <begin position="253"/>
        <end position="353"/>
    </location>
</feature>
<feature type="compositionally biased region" description="Low complexity" evidence="1">
    <location>
        <begin position="116"/>
        <end position="139"/>
    </location>
</feature>
<feature type="compositionally biased region" description="Polar residues" evidence="1">
    <location>
        <begin position="144"/>
        <end position="158"/>
    </location>
</feature>
<dbReference type="AlphaFoldDB" id="A0A6L2J0K5"/>
<dbReference type="EMBL" id="BKCJ010000165">
    <property type="protein sequence ID" value="GEU30533.1"/>
    <property type="molecule type" value="Genomic_DNA"/>
</dbReference>
<proteinExistence type="predicted"/>
<evidence type="ECO:0000313" key="3">
    <source>
        <dbReference type="EMBL" id="GEU30533.1"/>
    </source>
</evidence>
<dbReference type="CDD" id="cd09272">
    <property type="entry name" value="RNase_HI_RT_Ty1"/>
    <property type="match status" value="1"/>
</dbReference>
<gene>
    <name evidence="3" type="ORF">Tci_002511</name>
</gene>
<dbReference type="SUPFAM" id="SSF56672">
    <property type="entry name" value="DNA/RNA polymerases"/>
    <property type="match status" value="1"/>
</dbReference>
<protein>
    <recommendedName>
        <fullName evidence="2">Reverse transcriptase Ty1/copia-type domain-containing protein</fullName>
    </recommendedName>
</protein>
<dbReference type="InterPro" id="IPR013103">
    <property type="entry name" value="RVT_2"/>
</dbReference>
<sequence length="600" mass="66324">MISSFTIVDKAAHNSCRREEYNGLKTTITSRQSPTAFSELHALLSDHDYMLGKTRAPAPSITLCFAANYAVGSLSMLEAHQAQLLKLTTQLSALGFQVSSIASSGLQAFYGARPSNNNRNNNTYNCGNRNNSYGNNNQGRVSHLSPTSQNSPKSSNGQPSFVSTTSIPTPPPPFITQQRTVNLRQNPKQRVSYNLSANYAIVLPTTITEPTSFTVSNNSPKWRQAIKEEYDALMKNGTCSLVPLASNTNVVDVVKSITIRAVLSFVVTNNRPLRQLDVHNAFLYGNLKEQAYMKQLPGFIDPQQPNHVCLLHKSLYGLKHALHAWFERLSKALFDLSFIGSKTAPSLFIYSCGHTLCTLCYMPLNYFLGIEIVPHVSGILASQKKYILELLQSADLSNYNHVSSPMITLSSLSLDDSIAFSNLVKYQQSAIKRILRYLHGTVEHGMLIHRSSGSTLEAFTDVLWKGNPDTSFKSFSDADWAGVSDDQRSTGRFSLYLGSNHISWTSRKQRTVLRSSTKVEYKALANIVVELTWLQALLHELGIRSSSTPILYSAIFTAVASPFFWQWELSSLAVETSPGIGNSITGSRNALCILFPTILP</sequence>
<dbReference type="InterPro" id="IPR043502">
    <property type="entry name" value="DNA/RNA_pol_sf"/>
</dbReference>
<reference evidence="3" key="1">
    <citation type="journal article" date="2019" name="Sci. Rep.">
        <title>Draft genome of Tanacetum cinerariifolium, the natural source of mosquito coil.</title>
        <authorList>
            <person name="Yamashiro T."/>
            <person name="Shiraishi A."/>
            <person name="Satake H."/>
            <person name="Nakayama K."/>
        </authorList>
    </citation>
    <scope>NUCLEOTIDE SEQUENCE</scope>
</reference>
<evidence type="ECO:0000259" key="2">
    <source>
        <dbReference type="Pfam" id="PF07727"/>
    </source>
</evidence>
<dbReference type="Pfam" id="PF07727">
    <property type="entry name" value="RVT_2"/>
    <property type="match status" value="1"/>
</dbReference>
<dbReference type="PANTHER" id="PTHR11439:SF450">
    <property type="entry name" value="REVERSE TRANSCRIPTASE TY1_COPIA-TYPE DOMAIN-CONTAINING PROTEIN"/>
    <property type="match status" value="1"/>
</dbReference>
<name>A0A6L2J0K5_TANCI</name>
<dbReference type="PANTHER" id="PTHR11439">
    <property type="entry name" value="GAG-POL-RELATED RETROTRANSPOSON"/>
    <property type="match status" value="1"/>
</dbReference>
<feature type="region of interest" description="Disordered" evidence="1">
    <location>
        <begin position="111"/>
        <end position="175"/>
    </location>
</feature>
<accession>A0A6L2J0K5</accession>
<evidence type="ECO:0000256" key="1">
    <source>
        <dbReference type="SAM" id="MobiDB-lite"/>
    </source>
</evidence>
<organism evidence="3">
    <name type="scientific">Tanacetum cinerariifolium</name>
    <name type="common">Dalmatian daisy</name>
    <name type="synonym">Chrysanthemum cinerariifolium</name>
    <dbReference type="NCBI Taxonomy" id="118510"/>
    <lineage>
        <taxon>Eukaryota</taxon>
        <taxon>Viridiplantae</taxon>
        <taxon>Streptophyta</taxon>
        <taxon>Embryophyta</taxon>
        <taxon>Tracheophyta</taxon>
        <taxon>Spermatophyta</taxon>
        <taxon>Magnoliopsida</taxon>
        <taxon>eudicotyledons</taxon>
        <taxon>Gunneridae</taxon>
        <taxon>Pentapetalae</taxon>
        <taxon>asterids</taxon>
        <taxon>campanulids</taxon>
        <taxon>Asterales</taxon>
        <taxon>Asteraceae</taxon>
        <taxon>Asteroideae</taxon>
        <taxon>Anthemideae</taxon>
        <taxon>Anthemidinae</taxon>
        <taxon>Tanacetum</taxon>
    </lineage>
</organism>
<comment type="caution">
    <text evidence="3">The sequence shown here is derived from an EMBL/GenBank/DDBJ whole genome shotgun (WGS) entry which is preliminary data.</text>
</comment>